<evidence type="ECO:0000313" key="5">
    <source>
        <dbReference type="Proteomes" id="UP000595662"/>
    </source>
</evidence>
<name>A0A7T6XRF4_PENDI</name>
<dbReference type="InterPro" id="IPR002347">
    <property type="entry name" value="SDR_fam"/>
</dbReference>
<reference evidence="4 5" key="1">
    <citation type="submission" date="2020-08" db="EMBL/GenBank/DDBJ databases">
        <title>The completed genome sequence of the pathogenic ascomycete fungus Penicillium digitatum.</title>
        <authorList>
            <person name="Wang M."/>
        </authorList>
    </citation>
    <scope>NUCLEOTIDE SEQUENCE [LARGE SCALE GENOMIC DNA]</scope>
    <source>
        <strain evidence="4 5">PdW03</strain>
    </source>
</reference>
<proteinExistence type="inferred from homology"/>
<dbReference type="PANTHER" id="PTHR43618:SF17">
    <property type="entry name" value="RHAMNOLIPIDS BIOSYNTHESIS 3-OXOACYL-[ACYL-CARRIER-PROTEIN] REDUCTASE"/>
    <property type="match status" value="1"/>
</dbReference>
<dbReference type="InterPro" id="IPR020904">
    <property type="entry name" value="Sc_DH/Rdtase_CS"/>
</dbReference>
<comment type="similarity">
    <text evidence="1">Belongs to the short-chain dehydrogenases/reductases (SDR) family.</text>
</comment>
<evidence type="ECO:0000256" key="2">
    <source>
        <dbReference type="ARBA" id="ARBA00022857"/>
    </source>
</evidence>
<dbReference type="PRINTS" id="PR00080">
    <property type="entry name" value="SDRFAMILY"/>
</dbReference>
<dbReference type="VEuPathDB" id="FungiDB:PDIP_43890"/>
<dbReference type="PROSITE" id="PS00061">
    <property type="entry name" value="ADH_SHORT"/>
    <property type="match status" value="1"/>
</dbReference>
<organism evidence="4 5">
    <name type="scientific">Penicillium digitatum</name>
    <name type="common">Green mold</name>
    <dbReference type="NCBI Taxonomy" id="36651"/>
    <lineage>
        <taxon>Eukaryota</taxon>
        <taxon>Fungi</taxon>
        <taxon>Dikarya</taxon>
        <taxon>Ascomycota</taxon>
        <taxon>Pezizomycotina</taxon>
        <taxon>Eurotiomycetes</taxon>
        <taxon>Eurotiomycetidae</taxon>
        <taxon>Eurotiales</taxon>
        <taxon>Aspergillaceae</taxon>
        <taxon>Penicillium</taxon>
    </lineage>
</organism>
<dbReference type="KEGG" id="pdp:PDIP_43890"/>
<dbReference type="Pfam" id="PF13561">
    <property type="entry name" value="adh_short_C2"/>
    <property type="match status" value="1"/>
</dbReference>
<dbReference type="RefSeq" id="XP_014534679.2">
    <property type="nucleotide sequence ID" value="XM_014679193.2"/>
</dbReference>
<dbReference type="InterPro" id="IPR052178">
    <property type="entry name" value="Sec_Metab_Biosynth_SDR"/>
</dbReference>
<dbReference type="Gene3D" id="3.40.50.720">
    <property type="entry name" value="NAD(P)-binding Rossmann-like Domain"/>
    <property type="match status" value="1"/>
</dbReference>
<keyword evidence="2" id="KW-0521">NADP</keyword>
<dbReference type="PRINTS" id="PR00081">
    <property type="entry name" value="GDHRDH"/>
</dbReference>
<dbReference type="GO" id="GO:0016491">
    <property type="term" value="F:oxidoreductase activity"/>
    <property type="evidence" value="ECO:0007669"/>
    <property type="project" value="UniProtKB-KW"/>
</dbReference>
<evidence type="ECO:0000256" key="3">
    <source>
        <dbReference type="ARBA" id="ARBA00023002"/>
    </source>
</evidence>
<dbReference type="GeneID" id="26232707"/>
<evidence type="ECO:0000256" key="1">
    <source>
        <dbReference type="ARBA" id="ARBA00006484"/>
    </source>
</evidence>
<gene>
    <name evidence="4" type="ORF">Pdw03_0951</name>
</gene>
<dbReference type="FunFam" id="3.40.50.720:FF:000084">
    <property type="entry name" value="Short-chain dehydrogenase reductase"/>
    <property type="match status" value="1"/>
</dbReference>
<dbReference type="InterPro" id="IPR036291">
    <property type="entry name" value="NAD(P)-bd_dom_sf"/>
</dbReference>
<dbReference type="EMBL" id="CP060777">
    <property type="protein sequence ID" value="QQK46053.1"/>
    <property type="molecule type" value="Genomic_DNA"/>
</dbReference>
<dbReference type="Proteomes" id="UP000595662">
    <property type="component" value="Chromosome 4"/>
</dbReference>
<evidence type="ECO:0000313" key="4">
    <source>
        <dbReference type="EMBL" id="QQK46053.1"/>
    </source>
</evidence>
<dbReference type="AlphaFoldDB" id="A0A7T6XRF4"/>
<dbReference type="PANTHER" id="PTHR43618">
    <property type="entry name" value="7-ALPHA-HYDROXYSTEROID DEHYDROGENASE"/>
    <property type="match status" value="1"/>
</dbReference>
<sequence>MDSASLFNVKDKVVLVTGGAKGIGRMISEGYVTNGATVYISSRDAKACEQAAKELNALGKGKAYAIPANFYKLEDVKKLAEELGKREDKLHVLVNNSGSNWGAPYDEYPSEAFTRVLTLNLHRVFDLTQLVTPLLEKAATPEDPSRIINIGSIDGLRVPLLETFAYSSSKAGLHHLSRVLANHLGKRNITSNTLACGPFESKMMAATLKSFGDAIRAGVPLGRIGTPQDVAGSCLFLSSRAGAFVNGATITLDGGSAVSAKLASSPSNPFQSCYLKAYQLWSGNISGAGDIINFSITIIFHPFYSFSASLESETVLIIRQGSPDFSDQITSTVGAPFPRSSYIRPIGAPVLAALSFSTTGNSRCGRILA</sequence>
<dbReference type="SUPFAM" id="SSF51735">
    <property type="entry name" value="NAD(P)-binding Rossmann-fold domains"/>
    <property type="match status" value="1"/>
</dbReference>
<accession>A0A7T6XRF4</accession>
<keyword evidence="3" id="KW-0560">Oxidoreductase</keyword>
<protein>
    <submittedName>
        <fullName evidence="4">Short-chain dehydrogenase/reductase SDR</fullName>
    </submittedName>
</protein>